<protein>
    <submittedName>
        <fullName evidence="3">ATP-binding protein</fullName>
    </submittedName>
</protein>
<name>A0A171DJF7_9ACTN</name>
<dbReference type="Gene3D" id="3.40.50.300">
    <property type="entry name" value="P-loop containing nucleotide triphosphate hydrolases"/>
    <property type="match status" value="1"/>
</dbReference>
<dbReference type="Pfam" id="PF19044">
    <property type="entry name" value="P-loop_TraG"/>
    <property type="match status" value="1"/>
</dbReference>
<keyword evidence="3" id="KW-0547">Nucleotide-binding</keyword>
<dbReference type="SUPFAM" id="SSF52540">
    <property type="entry name" value="P-loop containing nucleoside triphosphate hydrolases"/>
    <property type="match status" value="1"/>
</dbReference>
<dbReference type="STRING" id="161355.PS9374_04634"/>
<dbReference type="Proteomes" id="UP000077701">
    <property type="component" value="Unassembled WGS sequence"/>
</dbReference>
<organism evidence="3 4">
    <name type="scientific">Planomonospora sphaerica</name>
    <dbReference type="NCBI Taxonomy" id="161355"/>
    <lineage>
        <taxon>Bacteria</taxon>
        <taxon>Bacillati</taxon>
        <taxon>Actinomycetota</taxon>
        <taxon>Actinomycetes</taxon>
        <taxon>Streptosporangiales</taxon>
        <taxon>Streptosporangiaceae</taxon>
        <taxon>Planomonospora</taxon>
    </lineage>
</organism>
<reference evidence="4" key="2">
    <citation type="submission" date="2016-04" db="EMBL/GenBank/DDBJ databases">
        <title>Planomonospora sphaerica JCM9374 whole genome shotgun sequence.</title>
        <authorList>
            <person name="Suzuki T."/>
            <person name="Dohra H."/>
            <person name="Kodani S."/>
        </authorList>
    </citation>
    <scope>NUCLEOTIDE SEQUENCE [LARGE SCALE GENOMIC DNA]</scope>
    <source>
        <strain evidence="4">JCM 9374</strain>
    </source>
</reference>
<evidence type="ECO:0000313" key="4">
    <source>
        <dbReference type="Proteomes" id="UP000077701"/>
    </source>
</evidence>
<dbReference type="Gene3D" id="1.10.8.730">
    <property type="match status" value="1"/>
</dbReference>
<sequence>MWLKRRSRPDGPLAKVDVQVPRVRRTRTAAAARPGPTWAAETVPGVLGDGALRPMSGRQLRRLHLPPHRATTDVLQAVYPWMADAGAGALGPLVGHNLLGGGTWCYDPWEYYDAGLVTNPNLMVLGEIGSRKSTLVKCMIARGYEFGRDAYITDVKDEYSDLADFVGASPVFLGPGLPARLNPFDAGPLGSSDPDLVAERQLAMLVALGTAVLDRPLSQAEHTLCKIAMAEVTDGALHLRPSLDPHGGPVAAVAAADRPRVPVLGDVINAMMDPAQRLVDQLPITRAELRDKTADLIMGMQRLVDGDLRGMFDAETNIDAGPHSRLIVINLSRILAQRRSALPLVRICATSWLQSALGQRDGRRRFVVSDEAWADLTLGTLRWYQSMRKLARQNLVSNVLVFHQPADLHAAGDAGSERESLALGLIADTGTVVLYQQKSGQVPLCTRYFGLNATEEQIVTDLRPGIGLWKVAGRRSFLIQHVRSSAEARFTHTDYQPPASAGPPGPGEQLTLPVGTDPPAEPAAPASGRRTGRRTPRGANGANGARP</sequence>
<feature type="domain" description="TraG P-loop" evidence="2">
    <location>
        <begin position="113"/>
        <end position="184"/>
    </location>
</feature>
<dbReference type="EMBL" id="BDCX01000011">
    <property type="protein sequence ID" value="GAT68969.1"/>
    <property type="molecule type" value="Genomic_DNA"/>
</dbReference>
<comment type="caution">
    <text evidence="3">The sequence shown here is derived from an EMBL/GenBank/DDBJ whole genome shotgun (WGS) entry which is preliminary data.</text>
</comment>
<dbReference type="InterPro" id="IPR027417">
    <property type="entry name" value="P-loop_NTPase"/>
</dbReference>
<gene>
    <name evidence="3" type="ORF">PS9374_04634</name>
</gene>
<reference evidence="3 4" key="1">
    <citation type="journal article" date="2016" name="Genome Announc.">
        <title>Draft Genome Sequence of Planomonospora sphaerica JCM9374, a Rare Actinomycete.</title>
        <authorList>
            <person name="Dohra H."/>
            <person name="Suzuki T."/>
            <person name="Inoue Y."/>
            <person name="Kodani S."/>
        </authorList>
    </citation>
    <scope>NUCLEOTIDE SEQUENCE [LARGE SCALE GENOMIC DNA]</scope>
    <source>
        <strain evidence="3 4">JCM 9374</strain>
    </source>
</reference>
<proteinExistence type="predicted"/>
<evidence type="ECO:0000259" key="2">
    <source>
        <dbReference type="Pfam" id="PF19044"/>
    </source>
</evidence>
<dbReference type="RefSeq" id="WP_068899955.1">
    <property type="nucleotide sequence ID" value="NZ_BDCX01000011.1"/>
</dbReference>
<feature type="compositionally biased region" description="Low complexity" evidence="1">
    <location>
        <begin position="537"/>
        <end position="547"/>
    </location>
</feature>
<dbReference type="GO" id="GO:0005524">
    <property type="term" value="F:ATP binding"/>
    <property type="evidence" value="ECO:0007669"/>
    <property type="project" value="UniProtKB-KW"/>
</dbReference>
<dbReference type="InterPro" id="IPR043964">
    <property type="entry name" value="P-loop_TraG"/>
</dbReference>
<evidence type="ECO:0000313" key="3">
    <source>
        <dbReference type="EMBL" id="GAT68969.1"/>
    </source>
</evidence>
<keyword evidence="3" id="KW-0067">ATP-binding</keyword>
<dbReference type="AlphaFoldDB" id="A0A171DJF7"/>
<keyword evidence="4" id="KW-1185">Reference proteome</keyword>
<feature type="region of interest" description="Disordered" evidence="1">
    <location>
        <begin position="493"/>
        <end position="547"/>
    </location>
</feature>
<evidence type="ECO:0000256" key="1">
    <source>
        <dbReference type="SAM" id="MobiDB-lite"/>
    </source>
</evidence>
<dbReference type="OrthoDB" id="9804380at2"/>
<accession>A0A171DJF7</accession>